<keyword evidence="4" id="KW-1185">Reference proteome</keyword>
<comment type="caution">
    <text evidence="3">The sequence shown here is derived from an EMBL/GenBank/DDBJ whole genome shotgun (WGS) entry which is preliminary data.</text>
</comment>
<reference evidence="3" key="1">
    <citation type="submission" date="2016-04" db="EMBL/GenBank/DDBJ databases">
        <authorList>
            <person name="Nguyen H.D."/>
            <person name="Samba Siva P."/>
            <person name="Cullis J."/>
            <person name="Levesque C.A."/>
            <person name="Hambleton S."/>
        </authorList>
    </citation>
    <scope>NUCLEOTIDE SEQUENCE</scope>
    <source>
        <strain evidence="3">DAOMC 236422</strain>
    </source>
</reference>
<dbReference type="Proteomes" id="UP000078113">
    <property type="component" value="Unassembled WGS sequence"/>
</dbReference>
<gene>
    <name evidence="3" type="ORF">A4X09_0g6953</name>
</gene>
<evidence type="ECO:0000256" key="2">
    <source>
        <dbReference type="SAM" id="MobiDB-lite"/>
    </source>
</evidence>
<name>A0A8X7T1V8_9BASI</name>
<evidence type="ECO:0000256" key="1">
    <source>
        <dbReference type="SAM" id="Coils"/>
    </source>
</evidence>
<feature type="region of interest" description="Disordered" evidence="2">
    <location>
        <begin position="441"/>
        <end position="469"/>
    </location>
</feature>
<feature type="coiled-coil region" evidence="1">
    <location>
        <begin position="48"/>
        <end position="75"/>
    </location>
</feature>
<sequence>MSDTPARNTRSSGPTMDKFRALESGQATLGQQLKDLRAKQSSDLADARAQFQATAAEQKSRLEELQTSINAILSNVTIKTEPEGENTLPVTAVPAASATVAAPVDFAAPVVSSAAPVASSAVPVASTAPVVSSSEPSTSSGSGVTPNRHVYTIKSEDISTFDGTPENLELFWSRVQAVRSAENDANWDRAVLRAIPLALRDRAAIWHSTLTDRQRASLNKIDTWFIALRENFSPHPAIVRKQARERAWEPDVEDVLGYVFAKVALLKVAFKSMTEGDIVQEVADRMPVDIQMLLRQPHEHQPSLVLLRSELRVQEVFWRLRHNRPLIRPTDDESETTPRSSSSHRTSTFSELVRASAWSITPTPHLPARGSVAQRRGRPYAEDFDPTRLGKGKSPRTGKETIFYRVPDTSETIWCERPCRRCGANHFDFSHDHFVSQPQVRFTEEEEDDGYPTASYAVDSNNHGDSQSF</sequence>
<proteinExistence type="predicted"/>
<feature type="compositionally biased region" description="Low complexity" evidence="2">
    <location>
        <begin position="337"/>
        <end position="348"/>
    </location>
</feature>
<keyword evidence="1" id="KW-0175">Coiled coil</keyword>
<protein>
    <recommendedName>
        <fullName evidence="5">Retrotransposon gag domain-containing protein</fullName>
    </recommendedName>
</protein>
<evidence type="ECO:0000313" key="3">
    <source>
        <dbReference type="EMBL" id="KAE8264479.1"/>
    </source>
</evidence>
<dbReference type="AlphaFoldDB" id="A0A8X7T1V8"/>
<reference evidence="3" key="2">
    <citation type="journal article" date="2019" name="IMA Fungus">
        <title>Genome sequencing and comparison of five Tilletia species to identify candidate genes for the detection of regulated species infecting wheat.</title>
        <authorList>
            <person name="Nguyen H.D.T."/>
            <person name="Sultana T."/>
            <person name="Kesanakurti P."/>
            <person name="Hambleton S."/>
        </authorList>
    </citation>
    <scope>NUCLEOTIDE SEQUENCE</scope>
    <source>
        <strain evidence="3">DAOMC 236422</strain>
    </source>
</reference>
<dbReference type="EMBL" id="LWDG02000530">
    <property type="protein sequence ID" value="KAE8264479.1"/>
    <property type="molecule type" value="Genomic_DNA"/>
</dbReference>
<organism evidence="3 4">
    <name type="scientific">Tilletia walkeri</name>
    <dbReference type="NCBI Taxonomy" id="117179"/>
    <lineage>
        <taxon>Eukaryota</taxon>
        <taxon>Fungi</taxon>
        <taxon>Dikarya</taxon>
        <taxon>Basidiomycota</taxon>
        <taxon>Ustilaginomycotina</taxon>
        <taxon>Exobasidiomycetes</taxon>
        <taxon>Tilletiales</taxon>
        <taxon>Tilletiaceae</taxon>
        <taxon>Tilletia</taxon>
    </lineage>
</organism>
<evidence type="ECO:0000313" key="4">
    <source>
        <dbReference type="Proteomes" id="UP000078113"/>
    </source>
</evidence>
<feature type="region of interest" description="Disordered" evidence="2">
    <location>
        <begin position="327"/>
        <end position="348"/>
    </location>
</feature>
<feature type="compositionally biased region" description="Polar residues" evidence="2">
    <location>
        <begin position="458"/>
        <end position="469"/>
    </location>
</feature>
<feature type="region of interest" description="Disordered" evidence="2">
    <location>
        <begin position="365"/>
        <end position="401"/>
    </location>
</feature>
<feature type="region of interest" description="Disordered" evidence="2">
    <location>
        <begin position="125"/>
        <end position="145"/>
    </location>
</feature>
<feature type="compositionally biased region" description="Basic and acidic residues" evidence="2">
    <location>
        <begin position="379"/>
        <end position="388"/>
    </location>
</feature>
<accession>A0A8X7T1V8</accession>
<evidence type="ECO:0008006" key="5">
    <source>
        <dbReference type="Google" id="ProtNLM"/>
    </source>
</evidence>